<gene>
    <name evidence="4" type="ORF">AWL63_08460</name>
</gene>
<proteinExistence type="predicted"/>
<evidence type="ECO:0000256" key="1">
    <source>
        <dbReference type="SAM" id="MobiDB-lite"/>
    </source>
</evidence>
<dbReference type="RefSeq" id="WP_069204563.1">
    <property type="nucleotide sequence ID" value="NZ_CP014168.1"/>
</dbReference>
<dbReference type="STRING" id="1560345.AWL63_08460"/>
<dbReference type="Proteomes" id="UP000094256">
    <property type="component" value="Chromosome"/>
</dbReference>
<dbReference type="InterPro" id="IPR050904">
    <property type="entry name" value="Adhesion/Biosynth-related"/>
</dbReference>
<dbReference type="KEGG" id="span:AWL63_08460"/>
<dbReference type="PROSITE" id="PS50213">
    <property type="entry name" value="FAS1"/>
    <property type="match status" value="1"/>
</dbReference>
<dbReference type="EMBL" id="CP014168">
    <property type="protein sequence ID" value="AOH83996.1"/>
    <property type="molecule type" value="Genomic_DNA"/>
</dbReference>
<dbReference type="GO" id="GO:0005615">
    <property type="term" value="C:extracellular space"/>
    <property type="evidence" value="ECO:0007669"/>
    <property type="project" value="TreeGrafter"/>
</dbReference>
<dbReference type="SMART" id="SM00554">
    <property type="entry name" value="FAS1"/>
    <property type="match status" value="1"/>
</dbReference>
<feature type="signal peptide" evidence="2">
    <location>
        <begin position="1"/>
        <end position="22"/>
    </location>
</feature>
<feature type="chain" id="PRO_5008556278" evidence="2">
    <location>
        <begin position="23"/>
        <end position="222"/>
    </location>
</feature>
<keyword evidence="2" id="KW-0732">Signal</keyword>
<accession>A0A1B3Z9B0</accession>
<evidence type="ECO:0000313" key="5">
    <source>
        <dbReference type="Proteomes" id="UP000094256"/>
    </source>
</evidence>
<evidence type="ECO:0000259" key="3">
    <source>
        <dbReference type="PROSITE" id="PS50213"/>
    </source>
</evidence>
<reference evidence="4 5" key="1">
    <citation type="submission" date="2016-01" db="EMBL/GenBank/DDBJ databases">
        <title>Complete genome and mega plasmid sequence of Sphingomonas panacis DCY99 elicits systemic resistance in rice to Xanthomonas oryzae.</title>
        <authorList>
            <person name="Kim Y.J."/>
            <person name="Yang D.C."/>
            <person name="Sing P."/>
        </authorList>
    </citation>
    <scope>NUCLEOTIDE SEQUENCE [LARGE SCALE GENOMIC DNA]</scope>
    <source>
        <strain evidence="4 5">DCY99</strain>
    </source>
</reference>
<dbReference type="InterPro" id="IPR000782">
    <property type="entry name" value="FAS1_domain"/>
</dbReference>
<dbReference type="Gene3D" id="2.30.180.10">
    <property type="entry name" value="FAS1 domain"/>
    <property type="match status" value="1"/>
</dbReference>
<name>A0A1B3Z9B0_9SPHN</name>
<evidence type="ECO:0000313" key="4">
    <source>
        <dbReference type="EMBL" id="AOH83996.1"/>
    </source>
</evidence>
<sequence length="222" mass="21689">MIRTTQISLAAIGALMIASAGAAQTTAPTGAATPAAPGTAAPAAPQGTTATPPAANAAAAPNPSVGGAAMDATKPIPVNAAAAPNLSTLVKAVTAAGLVETLSGPGPFTVFAPTDDAFARLAPGTVDTLLKPANKATLTKVLTYHVVPGKITIAQLQAQATAAGGTTTLTTVEGEPLKVTVNNNVIELSDVNGNKSYISTGDVMQSNGVVHVVNGVLLPKLG</sequence>
<dbReference type="SUPFAM" id="SSF82153">
    <property type="entry name" value="FAS1 domain"/>
    <property type="match status" value="1"/>
</dbReference>
<dbReference type="OrthoDB" id="9800666at2"/>
<dbReference type="InterPro" id="IPR036378">
    <property type="entry name" value="FAS1_dom_sf"/>
</dbReference>
<feature type="region of interest" description="Disordered" evidence="1">
    <location>
        <begin position="27"/>
        <end position="62"/>
    </location>
</feature>
<dbReference type="FunFam" id="2.30.180.10:FF:000032">
    <property type="entry name" value="Fasciclin domain-containing protein, putative"/>
    <property type="match status" value="1"/>
</dbReference>
<protein>
    <submittedName>
        <fullName evidence="4">Fasciclin</fullName>
    </submittedName>
</protein>
<keyword evidence="5" id="KW-1185">Reference proteome</keyword>
<dbReference type="PANTHER" id="PTHR10900:SF77">
    <property type="entry name" value="FI19380P1"/>
    <property type="match status" value="1"/>
</dbReference>
<dbReference type="AlphaFoldDB" id="A0A1B3Z9B0"/>
<feature type="domain" description="FAS1" evidence="3">
    <location>
        <begin position="73"/>
        <end position="217"/>
    </location>
</feature>
<organism evidence="4 5">
    <name type="scientific">Sphingomonas panacis</name>
    <dbReference type="NCBI Taxonomy" id="1560345"/>
    <lineage>
        <taxon>Bacteria</taxon>
        <taxon>Pseudomonadati</taxon>
        <taxon>Pseudomonadota</taxon>
        <taxon>Alphaproteobacteria</taxon>
        <taxon>Sphingomonadales</taxon>
        <taxon>Sphingomonadaceae</taxon>
        <taxon>Sphingomonas</taxon>
    </lineage>
</organism>
<evidence type="ECO:0000256" key="2">
    <source>
        <dbReference type="SAM" id="SignalP"/>
    </source>
</evidence>
<dbReference type="PANTHER" id="PTHR10900">
    <property type="entry name" value="PERIOSTIN-RELATED"/>
    <property type="match status" value="1"/>
</dbReference>
<dbReference type="Pfam" id="PF02469">
    <property type="entry name" value="Fasciclin"/>
    <property type="match status" value="1"/>
</dbReference>